<dbReference type="EMBL" id="JACXWY010000003">
    <property type="protein sequence ID" value="MBD3845318.1"/>
    <property type="molecule type" value="Genomic_DNA"/>
</dbReference>
<reference evidence="2" key="1">
    <citation type="submission" date="2020-09" db="EMBL/GenBank/DDBJ databases">
        <title>Bosea spartocytisi sp. nov. a root nodule endophyte of Spartocytisus supranubius in the high mountain ecosystem fo the Teide National Park (Canary Islands, Spain).</title>
        <authorList>
            <person name="Pulido-Suarez L."/>
            <person name="Peix A."/>
            <person name="Igual J.M."/>
            <person name="Socas-Perez N."/>
            <person name="Velazquez E."/>
            <person name="Flores-Felix J.D."/>
            <person name="Leon-Barrios M."/>
        </authorList>
    </citation>
    <scope>NUCLEOTIDE SEQUENCE</scope>
    <source>
        <strain evidence="2">SSUT16</strain>
    </source>
</reference>
<keyword evidence="1" id="KW-1133">Transmembrane helix</keyword>
<keyword evidence="1" id="KW-0812">Transmembrane</keyword>
<feature type="transmembrane region" description="Helical" evidence="1">
    <location>
        <begin position="47"/>
        <end position="65"/>
    </location>
</feature>
<dbReference type="RefSeq" id="WP_191123714.1">
    <property type="nucleotide sequence ID" value="NZ_JACXWY010000003.1"/>
</dbReference>
<proteinExistence type="predicted"/>
<sequence>MAFYTVMTPPSAEGGESEAVERARLVPDSFSWGAFLLHGLWLLGQRLWLATLLLVLAWAAIFFLQTRFGFHPTALGLIYWTIAFFLGVEGRNLVIRKLTRKGWRLADVVEARSLAEAERRYFERALADEPVAPRIATVTPATAVRPSGALPIIGLFPEAQGR</sequence>
<comment type="caution">
    <text evidence="2">The sequence shown here is derived from an EMBL/GenBank/DDBJ whole genome shotgun (WGS) entry which is preliminary data.</text>
</comment>
<keyword evidence="3" id="KW-1185">Reference proteome</keyword>
<protein>
    <submittedName>
        <fullName evidence="2">DUF2628 domain-containing protein</fullName>
    </submittedName>
</protein>
<dbReference type="InterPro" id="IPR024399">
    <property type="entry name" value="DUF2628"/>
</dbReference>
<evidence type="ECO:0000313" key="2">
    <source>
        <dbReference type="EMBL" id="MBD3845318.1"/>
    </source>
</evidence>
<feature type="transmembrane region" description="Helical" evidence="1">
    <location>
        <begin position="77"/>
        <end position="94"/>
    </location>
</feature>
<name>A0A927E6L7_9HYPH</name>
<keyword evidence="1" id="KW-0472">Membrane</keyword>
<accession>A0A927E6L7</accession>
<dbReference type="Pfam" id="PF10947">
    <property type="entry name" value="DUF2628"/>
    <property type="match status" value="1"/>
</dbReference>
<evidence type="ECO:0000313" key="3">
    <source>
        <dbReference type="Proteomes" id="UP000619295"/>
    </source>
</evidence>
<dbReference type="AlphaFoldDB" id="A0A927E6L7"/>
<dbReference type="Proteomes" id="UP000619295">
    <property type="component" value="Unassembled WGS sequence"/>
</dbReference>
<organism evidence="2 3">
    <name type="scientific">Bosea spartocytisi</name>
    <dbReference type="NCBI Taxonomy" id="2773451"/>
    <lineage>
        <taxon>Bacteria</taxon>
        <taxon>Pseudomonadati</taxon>
        <taxon>Pseudomonadota</taxon>
        <taxon>Alphaproteobacteria</taxon>
        <taxon>Hyphomicrobiales</taxon>
        <taxon>Boseaceae</taxon>
        <taxon>Bosea</taxon>
    </lineage>
</organism>
<gene>
    <name evidence="2" type="ORF">IED13_06395</name>
</gene>
<evidence type="ECO:0000256" key="1">
    <source>
        <dbReference type="SAM" id="Phobius"/>
    </source>
</evidence>